<protein>
    <recommendedName>
        <fullName evidence="5">Extracellular membrane protein CFEM domain-containing protein</fullName>
    </recommendedName>
</protein>
<reference evidence="3" key="1">
    <citation type="submission" date="2020-01" db="EMBL/GenBank/DDBJ databases">
        <authorList>
            <person name="Feng Z.H.Z."/>
        </authorList>
    </citation>
    <scope>NUCLEOTIDE SEQUENCE</scope>
    <source>
        <strain evidence="3">CBS107.38</strain>
    </source>
</reference>
<dbReference type="RefSeq" id="XP_038780984.1">
    <property type="nucleotide sequence ID" value="XM_038936312.1"/>
</dbReference>
<gene>
    <name evidence="3" type="ORF">GT037_011265</name>
</gene>
<evidence type="ECO:0000256" key="2">
    <source>
        <dbReference type="SAM" id="SignalP"/>
    </source>
</evidence>
<feature type="region of interest" description="Disordered" evidence="1">
    <location>
        <begin position="209"/>
        <end position="240"/>
    </location>
</feature>
<evidence type="ECO:0008006" key="5">
    <source>
        <dbReference type="Google" id="ProtNLM"/>
    </source>
</evidence>
<reference evidence="3" key="2">
    <citation type="submission" date="2020-08" db="EMBL/GenBank/DDBJ databases">
        <title>Draft Genome Sequence of Cumin Blight Pathogen Alternaria burnsii.</title>
        <authorList>
            <person name="Feng Z."/>
        </authorList>
    </citation>
    <scope>NUCLEOTIDE SEQUENCE</scope>
    <source>
        <strain evidence="3">CBS107.38</strain>
    </source>
</reference>
<comment type="caution">
    <text evidence="3">The sequence shown here is derived from an EMBL/GenBank/DDBJ whole genome shotgun (WGS) entry which is preliminary data.</text>
</comment>
<dbReference type="EMBL" id="JAAABM010000031">
    <property type="protein sequence ID" value="KAF7670589.1"/>
    <property type="molecule type" value="Genomic_DNA"/>
</dbReference>
<dbReference type="Proteomes" id="UP000596902">
    <property type="component" value="Unassembled WGS sequence"/>
</dbReference>
<feature type="compositionally biased region" description="Low complexity" evidence="1">
    <location>
        <begin position="212"/>
        <end position="240"/>
    </location>
</feature>
<evidence type="ECO:0000256" key="1">
    <source>
        <dbReference type="SAM" id="MobiDB-lite"/>
    </source>
</evidence>
<keyword evidence="2" id="KW-0732">Signal</keyword>
<dbReference type="GeneID" id="62209490"/>
<sequence length="282" mass="30010">MAVQPDNFAMIIIILVDLLALTAAQSVAESIIFDPTNCLNTVVTMSSCTSMLDKQKSCAHIDNPSSQADCYCQQSVLNYMAGCHQQMWDCFPNSMIDSLFEGTTGFYYSWSTVCQEVLTFSPTTMIITKPPAYDQEDCLSYAMDCDSLTVAMTSCNSAYNTPGTDLNGCLCNEDMLYWGSRCDIDANQSCLRKTLDPTAVYSNRYCGRTAQSGSASRTSPASSSTVSRLEPTSSYVPPAPSSVAGAGAAATSGPTGSGVARQTGDRSSAIAAFALIVAVFFA</sequence>
<feature type="signal peptide" evidence="2">
    <location>
        <begin position="1"/>
        <end position="24"/>
    </location>
</feature>
<evidence type="ECO:0000313" key="4">
    <source>
        <dbReference type="Proteomes" id="UP000596902"/>
    </source>
</evidence>
<dbReference type="AlphaFoldDB" id="A0A8H7ASC1"/>
<organism evidence="3 4">
    <name type="scientific">Alternaria burnsii</name>
    <dbReference type="NCBI Taxonomy" id="1187904"/>
    <lineage>
        <taxon>Eukaryota</taxon>
        <taxon>Fungi</taxon>
        <taxon>Dikarya</taxon>
        <taxon>Ascomycota</taxon>
        <taxon>Pezizomycotina</taxon>
        <taxon>Dothideomycetes</taxon>
        <taxon>Pleosporomycetidae</taxon>
        <taxon>Pleosporales</taxon>
        <taxon>Pleosporineae</taxon>
        <taxon>Pleosporaceae</taxon>
        <taxon>Alternaria</taxon>
        <taxon>Alternaria sect. Alternaria</taxon>
    </lineage>
</organism>
<name>A0A8H7ASC1_9PLEO</name>
<keyword evidence="4" id="KW-1185">Reference proteome</keyword>
<feature type="chain" id="PRO_5034287822" description="Extracellular membrane protein CFEM domain-containing protein" evidence="2">
    <location>
        <begin position="25"/>
        <end position="282"/>
    </location>
</feature>
<feature type="non-terminal residue" evidence="3">
    <location>
        <position position="1"/>
    </location>
</feature>
<proteinExistence type="predicted"/>
<evidence type="ECO:0000313" key="3">
    <source>
        <dbReference type="EMBL" id="KAF7670589.1"/>
    </source>
</evidence>
<accession>A0A8H7ASC1</accession>